<protein>
    <submittedName>
        <fullName evidence="1">Uncharacterized protein</fullName>
    </submittedName>
</protein>
<dbReference type="EMBL" id="JAMKFB020000003">
    <property type="protein sequence ID" value="KAL0199512.1"/>
    <property type="molecule type" value="Genomic_DNA"/>
</dbReference>
<accession>A0ABD0RNS0</accession>
<reference evidence="1 2" key="1">
    <citation type="submission" date="2024-05" db="EMBL/GenBank/DDBJ databases">
        <title>Genome sequencing and assembly of Indian major carp, Cirrhinus mrigala (Hamilton, 1822).</title>
        <authorList>
            <person name="Mohindra V."/>
            <person name="Chowdhury L.M."/>
            <person name="Lal K."/>
            <person name="Jena J.K."/>
        </authorList>
    </citation>
    <scope>NUCLEOTIDE SEQUENCE [LARGE SCALE GENOMIC DNA]</scope>
    <source>
        <strain evidence="1">CM1030</strain>
        <tissue evidence="1">Blood</tissue>
    </source>
</reference>
<dbReference type="Proteomes" id="UP001529510">
    <property type="component" value="Unassembled WGS sequence"/>
</dbReference>
<evidence type="ECO:0000313" key="1">
    <source>
        <dbReference type="EMBL" id="KAL0199512.1"/>
    </source>
</evidence>
<proteinExistence type="predicted"/>
<organism evidence="1 2">
    <name type="scientific">Cirrhinus mrigala</name>
    <name type="common">Mrigala</name>
    <dbReference type="NCBI Taxonomy" id="683832"/>
    <lineage>
        <taxon>Eukaryota</taxon>
        <taxon>Metazoa</taxon>
        <taxon>Chordata</taxon>
        <taxon>Craniata</taxon>
        <taxon>Vertebrata</taxon>
        <taxon>Euteleostomi</taxon>
        <taxon>Actinopterygii</taxon>
        <taxon>Neopterygii</taxon>
        <taxon>Teleostei</taxon>
        <taxon>Ostariophysi</taxon>
        <taxon>Cypriniformes</taxon>
        <taxon>Cyprinidae</taxon>
        <taxon>Labeoninae</taxon>
        <taxon>Labeonini</taxon>
        <taxon>Cirrhinus</taxon>
    </lineage>
</organism>
<evidence type="ECO:0000313" key="2">
    <source>
        <dbReference type="Proteomes" id="UP001529510"/>
    </source>
</evidence>
<comment type="caution">
    <text evidence="1">The sequence shown here is derived from an EMBL/GenBank/DDBJ whole genome shotgun (WGS) entry which is preliminary data.</text>
</comment>
<sequence length="53" mass="6223">HLKLPVSRERKTLSYREGRIKRATRTSYAKNYLTVPGKDWTIEENDKFAGLNN</sequence>
<feature type="non-terminal residue" evidence="1">
    <location>
        <position position="1"/>
    </location>
</feature>
<dbReference type="AlphaFoldDB" id="A0ABD0RNS0"/>
<gene>
    <name evidence="1" type="ORF">M9458_008052</name>
</gene>
<name>A0ABD0RNS0_CIRMR</name>
<keyword evidence="2" id="KW-1185">Reference proteome</keyword>